<keyword evidence="4" id="KW-1185">Reference proteome</keyword>
<proteinExistence type="predicted"/>
<reference evidence="3 4" key="1">
    <citation type="submission" date="2021-03" db="EMBL/GenBank/DDBJ databases">
        <title>Sequencing the genomes of 1000 actinobacteria strains.</title>
        <authorList>
            <person name="Klenk H.-P."/>
        </authorList>
    </citation>
    <scope>NUCLEOTIDE SEQUENCE [LARGE SCALE GENOMIC DNA]</scope>
    <source>
        <strain evidence="3 4">DSM 18824</strain>
    </source>
</reference>
<evidence type="ECO:0000313" key="3">
    <source>
        <dbReference type="EMBL" id="MBP2354053.1"/>
    </source>
</evidence>
<evidence type="ECO:0000313" key="4">
    <source>
        <dbReference type="Proteomes" id="UP000755585"/>
    </source>
</evidence>
<evidence type="ECO:0000256" key="1">
    <source>
        <dbReference type="SAM" id="MobiDB-lite"/>
    </source>
</evidence>
<feature type="domain" description="DUF3644" evidence="2">
    <location>
        <begin position="11"/>
        <end position="189"/>
    </location>
</feature>
<dbReference type="RefSeq" id="WP_209696920.1">
    <property type="nucleotide sequence ID" value="NZ_BAAAVU010000001.1"/>
</dbReference>
<comment type="caution">
    <text evidence="3">The sequence shown here is derived from an EMBL/GenBank/DDBJ whole genome shotgun (WGS) entry which is preliminary data.</text>
</comment>
<evidence type="ECO:0000259" key="2">
    <source>
        <dbReference type="Pfam" id="PF12358"/>
    </source>
</evidence>
<dbReference type="Pfam" id="PF12358">
    <property type="entry name" value="DUF3644"/>
    <property type="match status" value="1"/>
</dbReference>
<dbReference type="Proteomes" id="UP000755585">
    <property type="component" value="Unassembled WGS sequence"/>
</dbReference>
<accession>A0ABS4UQY9</accession>
<dbReference type="InterPro" id="IPR022104">
    <property type="entry name" value="DUF3644"/>
</dbReference>
<feature type="region of interest" description="Disordered" evidence="1">
    <location>
        <begin position="340"/>
        <end position="363"/>
    </location>
</feature>
<name>A0ABS4UQY9_9ACTN</name>
<dbReference type="EMBL" id="JAGINT010000002">
    <property type="protein sequence ID" value="MBP2354053.1"/>
    <property type="molecule type" value="Genomic_DNA"/>
</dbReference>
<organism evidence="3 4">
    <name type="scientific">Kribbella aluminosa</name>
    <dbReference type="NCBI Taxonomy" id="416017"/>
    <lineage>
        <taxon>Bacteria</taxon>
        <taxon>Bacillati</taxon>
        <taxon>Actinomycetota</taxon>
        <taxon>Actinomycetes</taxon>
        <taxon>Propionibacteriales</taxon>
        <taxon>Kribbellaceae</taxon>
        <taxon>Kribbella</taxon>
    </lineage>
</organism>
<sequence>MAPRPRWYHQLQASKTEATLAVDLYNRSGTERQLEAFIVHMTMAWLKLLQAKIERDGEDLYIRNQRGQRQRSADGDWIHKPLAMLLADEFSDNDPRRVNLEFFVGLRNRIEHRYERDIAALVAGRTQAFLLNYEHTLVENFGVEQSLSENLRFPLFLSSITDDAAEALKVLRKRVPKGVLEWVQDFDASLEPSLNDDQRFDFRIYLVPHTGPKTEADAAMTFVRMDDLTDDQRGKLDEVQTIIREKQVPVSSLGTLRPAEVVGRVQGQIPWVFSMAHHTAAWRFFRVRPRSDAENKEQTKSDFCRWNSTWRQYEYTEAWVAYLVRKLTSERTYKEVMGVTQNSDAEDTSEDVKGQAAQLEAPA</sequence>
<protein>
    <recommendedName>
        <fullName evidence="2">DUF3644 domain-containing protein</fullName>
    </recommendedName>
</protein>
<gene>
    <name evidence="3" type="ORF">JOF29_005163</name>
</gene>